<keyword evidence="3" id="KW-1185">Reference proteome</keyword>
<gene>
    <name evidence="2" type="ORF">KSP39_PZI009340</name>
</gene>
<dbReference type="Proteomes" id="UP001418222">
    <property type="component" value="Unassembled WGS sequence"/>
</dbReference>
<name>A0AAP0BKZ3_9ASPA</name>
<reference evidence="2 3" key="1">
    <citation type="journal article" date="2022" name="Nat. Plants">
        <title>Genomes of leafy and leafless Platanthera orchids illuminate the evolution of mycoheterotrophy.</title>
        <authorList>
            <person name="Li M.H."/>
            <person name="Liu K.W."/>
            <person name="Li Z."/>
            <person name="Lu H.C."/>
            <person name="Ye Q.L."/>
            <person name="Zhang D."/>
            <person name="Wang J.Y."/>
            <person name="Li Y.F."/>
            <person name="Zhong Z.M."/>
            <person name="Liu X."/>
            <person name="Yu X."/>
            <person name="Liu D.K."/>
            <person name="Tu X.D."/>
            <person name="Liu B."/>
            <person name="Hao Y."/>
            <person name="Liao X.Y."/>
            <person name="Jiang Y.T."/>
            <person name="Sun W.H."/>
            <person name="Chen J."/>
            <person name="Chen Y.Q."/>
            <person name="Ai Y."/>
            <person name="Zhai J.W."/>
            <person name="Wu S.S."/>
            <person name="Zhou Z."/>
            <person name="Hsiao Y.Y."/>
            <person name="Wu W.L."/>
            <person name="Chen Y.Y."/>
            <person name="Lin Y.F."/>
            <person name="Hsu J.L."/>
            <person name="Li C.Y."/>
            <person name="Wang Z.W."/>
            <person name="Zhao X."/>
            <person name="Zhong W.Y."/>
            <person name="Ma X.K."/>
            <person name="Ma L."/>
            <person name="Huang J."/>
            <person name="Chen G.Z."/>
            <person name="Huang M.Z."/>
            <person name="Huang L."/>
            <person name="Peng D.H."/>
            <person name="Luo Y.B."/>
            <person name="Zou S.Q."/>
            <person name="Chen S.P."/>
            <person name="Lan S."/>
            <person name="Tsai W.C."/>
            <person name="Van de Peer Y."/>
            <person name="Liu Z.J."/>
        </authorList>
    </citation>
    <scope>NUCLEOTIDE SEQUENCE [LARGE SCALE GENOMIC DNA]</scope>
    <source>
        <strain evidence="2">Lor287</strain>
    </source>
</reference>
<dbReference type="InterPro" id="IPR013187">
    <property type="entry name" value="F-box-assoc_dom_typ3"/>
</dbReference>
<dbReference type="NCBIfam" id="TIGR01640">
    <property type="entry name" value="F_box_assoc_1"/>
    <property type="match status" value="1"/>
</dbReference>
<accession>A0AAP0BKZ3</accession>
<sequence>MKKTGKRKRAVMMKTAETKKKMFLRKNKKKKTPLANSQPMAREKYGFYIPVDIVSEILLNLPARSLGKFRCVSKSWLSITSNTAFIRANAQRNPHSLIIEGMNRSGRYCLASAEAISESSIRLREYLPLQFSSDYSLAQASCDGLICRYHKIRPCVINPLTGQSVPLPRDGDELNCKLGFYFHHSTSKYRLIRFTDTMHESEVLVVGEHSWRRIPGSLPAFFYLPYPLDLNGNIYWLAHSLNEDTSEVPPDTVVIFDEEKEVYSVISLPPLEKLHDLEAHLLDFNGKLGLWVARKNNTIDVWIMENVWIKRHSINYAQIHACPSQFNPRWRASVYGAVTIGDEELLIKLSKCRASECKAPHYIVRCNLKSGACVVRNLMGLSHLSFSTFPYTETLANPQSPAST</sequence>
<proteinExistence type="predicted"/>
<evidence type="ECO:0000313" key="3">
    <source>
        <dbReference type="Proteomes" id="UP001418222"/>
    </source>
</evidence>
<dbReference type="InterPro" id="IPR017451">
    <property type="entry name" value="F-box-assoc_interact_dom"/>
</dbReference>
<dbReference type="InterPro" id="IPR036047">
    <property type="entry name" value="F-box-like_dom_sf"/>
</dbReference>
<protein>
    <submittedName>
        <fullName evidence="2">F-box protein</fullName>
    </submittedName>
</protein>
<dbReference type="PANTHER" id="PTHR31672">
    <property type="entry name" value="BNACNNG10540D PROTEIN"/>
    <property type="match status" value="1"/>
</dbReference>
<organism evidence="2 3">
    <name type="scientific">Platanthera zijinensis</name>
    <dbReference type="NCBI Taxonomy" id="2320716"/>
    <lineage>
        <taxon>Eukaryota</taxon>
        <taxon>Viridiplantae</taxon>
        <taxon>Streptophyta</taxon>
        <taxon>Embryophyta</taxon>
        <taxon>Tracheophyta</taxon>
        <taxon>Spermatophyta</taxon>
        <taxon>Magnoliopsida</taxon>
        <taxon>Liliopsida</taxon>
        <taxon>Asparagales</taxon>
        <taxon>Orchidaceae</taxon>
        <taxon>Orchidoideae</taxon>
        <taxon>Orchideae</taxon>
        <taxon>Orchidinae</taxon>
        <taxon>Platanthera</taxon>
    </lineage>
</organism>
<dbReference type="Pfam" id="PF00646">
    <property type="entry name" value="F-box"/>
    <property type="match status" value="1"/>
</dbReference>
<dbReference type="AlphaFoldDB" id="A0AAP0BKZ3"/>
<dbReference type="SMART" id="SM00256">
    <property type="entry name" value="FBOX"/>
    <property type="match status" value="1"/>
</dbReference>
<dbReference type="PANTHER" id="PTHR31672:SF13">
    <property type="entry name" value="F-BOX PROTEIN CPR30-LIKE"/>
    <property type="match status" value="1"/>
</dbReference>
<dbReference type="InterPro" id="IPR001810">
    <property type="entry name" value="F-box_dom"/>
</dbReference>
<feature type="domain" description="F-box" evidence="1">
    <location>
        <begin position="49"/>
        <end position="89"/>
    </location>
</feature>
<comment type="caution">
    <text evidence="2">The sequence shown here is derived from an EMBL/GenBank/DDBJ whole genome shotgun (WGS) entry which is preliminary data.</text>
</comment>
<dbReference type="Pfam" id="PF08268">
    <property type="entry name" value="FBA_3"/>
    <property type="match status" value="1"/>
</dbReference>
<evidence type="ECO:0000313" key="2">
    <source>
        <dbReference type="EMBL" id="KAK8943039.1"/>
    </source>
</evidence>
<evidence type="ECO:0000259" key="1">
    <source>
        <dbReference type="SMART" id="SM00256"/>
    </source>
</evidence>
<dbReference type="EMBL" id="JBBWWQ010000007">
    <property type="protein sequence ID" value="KAK8943039.1"/>
    <property type="molecule type" value="Genomic_DNA"/>
</dbReference>
<dbReference type="InterPro" id="IPR050796">
    <property type="entry name" value="SCF_F-box_component"/>
</dbReference>
<dbReference type="SUPFAM" id="SSF81383">
    <property type="entry name" value="F-box domain"/>
    <property type="match status" value="1"/>
</dbReference>